<keyword evidence="4" id="KW-1185">Reference proteome</keyword>
<evidence type="ECO:0000259" key="2">
    <source>
        <dbReference type="PROSITE" id="PS50943"/>
    </source>
</evidence>
<dbReference type="CDD" id="cd00093">
    <property type="entry name" value="HTH_XRE"/>
    <property type="match status" value="1"/>
</dbReference>
<dbReference type="Gene3D" id="1.10.260.40">
    <property type="entry name" value="lambda repressor-like DNA-binding domains"/>
    <property type="match status" value="1"/>
</dbReference>
<keyword evidence="1" id="KW-0238">DNA-binding</keyword>
<sequence length="184" mass="20365">MSFEYISAFIKSYRLANGESLQSLADRSGVSRSMISQIEGGQTSPTIVVLAKLATAMNVRLGDLVEPPRGSQDVQVVEPSEDNIISKRGSAFVCHQLMARVGQVPTDFYHFYFRKYGKTAFSANVPKSVKYLWLEQGQLNICVANKVIMVKASQMVTFNASMPHRFENRSGGLAKGVFIVSYLN</sequence>
<evidence type="ECO:0000256" key="1">
    <source>
        <dbReference type="ARBA" id="ARBA00023125"/>
    </source>
</evidence>
<accession>A0ABS5ZHB1</accession>
<feature type="domain" description="HTH cro/C1-type" evidence="2">
    <location>
        <begin position="10"/>
        <end position="64"/>
    </location>
</feature>
<dbReference type="RefSeq" id="WP_215821550.1">
    <property type="nucleotide sequence ID" value="NZ_JAGSOY010000069.1"/>
</dbReference>
<organism evidence="3 4">
    <name type="scientific">Zooshikella harenae</name>
    <dbReference type="NCBI Taxonomy" id="2827238"/>
    <lineage>
        <taxon>Bacteria</taxon>
        <taxon>Pseudomonadati</taxon>
        <taxon>Pseudomonadota</taxon>
        <taxon>Gammaproteobacteria</taxon>
        <taxon>Oceanospirillales</taxon>
        <taxon>Zooshikellaceae</taxon>
        <taxon>Zooshikella</taxon>
    </lineage>
</organism>
<proteinExistence type="predicted"/>
<reference evidence="3 4" key="1">
    <citation type="submission" date="2021-04" db="EMBL/GenBank/DDBJ databases">
        <authorList>
            <person name="Pira H."/>
            <person name="Risdian C."/>
            <person name="Wink J."/>
        </authorList>
    </citation>
    <scope>NUCLEOTIDE SEQUENCE [LARGE SCALE GENOMIC DNA]</scope>
    <source>
        <strain evidence="3 4">WH53</strain>
    </source>
</reference>
<dbReference type="PROSITE" id="PS50943">
    <property type="entry name" value="HTH_CROC1"/>
    <property type="match status" value="1"/>
</dbReference>
<dbReference type="InterPro" id="IPR001387">
    <property type="entry name" value="Cro/C1-type_HTH"/>
</dbReference>
<name>A0ABS5ZHB1_9GAMM</name>
<dbReference type="SUPFAM" id="SSF47413">
    <property type="entry name" value="lambda repressor-like DNA-binding domains"/>
    <property type="match status" value="1"/>
</dbReference>
<dbReference type="EMBL" id="JAGSOY010000069">
    <property type="protein sequence ID" value="MBU2713263.1"/>
    <property type="molecule type" value="Genomic_DNA"/>
</dbReference>
<dbReference type="InterPro" id="IPR014710">
    <property type="entry name" value="RmlC-like_jellyroll"/>
</dbReference>
<evidence type="ECO:0000313" key="3">
    <source>
        <dbReference type="EMBL" id="MBU2713263.1"/>
    </source>
</evidence>
<dbReference type="InterPro" id="IPR010982">
    <property type="entry name" value="Lambda_DNA-bd_dom_sf"/>
</dbReference>
<dbReference type="Pfam" id="PF01381">
    <property type="entry name" value="HTH_3"/>
    <property type="match status" value="1"/>
</dbReference>
<dbReference type="InterPro" id="IPR050807">
    <property type="entry name" value="TransReg_Diox_bact_type"/>
</dbReference>
<gene>
    <name evidence="3" type="ORF">KCG35_19525</name>
</gene>
<dbReference type="SMART" id="SM00530">
    <property type="entry name" value="HTH_XRE"/>
    <property type="match status" value="1"/>
</dbReference>
<evidence type="ECO:0000313" key="4">
    <source>
        <dbReference type="Proteomes" id="UP000690515"/>
    </source>
</evidence>
<dbReference type="Proteomes" id="UP000690515">
    <property type="component" value="Unassembled WGS sequence"/>
</dbReference>
<dbReference type="PANTHER" id="PTHR46797">
    <property type="entry name" value="HTH-TYPE TRANSCRIPTIONAL REGULATOR"/>
    <property type="match status" value="1"/>
</dbReference>
<comment type="caution">
    <text evidence="3">The sequence shown here is derived from an EMBL/GenBank/DDBJ whole genome shotgun (WGS) entry which is preliminary data.</text>
</comment>
<protein>
    <submittedName>
        <fullName evidence="3">Helix-turn-helix domain-containing protein</fullName>
    </submittedName>
</protein>
<dbReference type="PANTHER" id="PTHR46797:SF1">
    <property type="entry name" value="METHYLPHOSPHONATE SYNTHASE"/>
    <property type="match status" value="1"/>
</dbReference>
<dbReference type="Gene3D" id="2.60.120.10">
    <property type="entry name" value="Jelly Rolls"/>
    <property type="match status" value="1"/>
</dbReference>
<dbReference type="InterPro" id="IPR011051">
    <property type="entry name" value="RmlC_Cupin_sf"/>
</dbReference>
<dbReference type="SUPFAM" id="SSF51182">
    <property type="entry name" value="RmlC-like cupins"/>
    <property type="match status" value="1"/>
</dbReference>